<proteinExistence type="predicted"/>
<reference evidence="2 3" key="1">
    <citation type="journal article" date="2011" name="Science">
        <title>The ecoresponsive genome of Daphnia pulex.</title>
        <authorList>
            <person name="Colbourne J.K."/>
            <person name="Pfrender M.E."/>
            <person name="Gilbert D."/>
            <person name="Thomas W.K."/>
            <person name="Tucker A."/>
            <person name="Oakley T.H."/>
            <person name="Tokishita S."/>
            <person name="Aerts A."/>
            <person name="Arnold G.J."/>
            <person name="Basu M.K."/>
            <person name="Bauer D.J."/>
            <person name="Caceres C.E."/>
            <person name="Carmel L."/>
            <person name="Casola C."/>
            <person name="Choi J.H."/>
            <person name="Detter J.C."/>
            <person name="Dong Q."/>
            <person name="Dusheyko S."/>
            <person name="Eads B.D."/>
            <person name="Frohlich T."/>
            <person name="Geiler-Samerotte K.A."/>
            <person name="Gerlach D."/>
            <person name="Hatcher P."/>
            <person name="Jogdeo S."/>
            <person name="Krijgsveld J."/>
            <person name="Kriventseva E.V."/>
            <person name="Kultz D."/>
            <person name="Laforsch C."/>
            <person name="Lindquist E."/>
            <person name="Lopez J."/>
            <person name="Manak J.R."/>
            <person name="Muller J."/>
            <person name="Pangilinan J."/>
            <person name="Patwardhan R.P."/>
            <person name="Pitluck S."/>
            <person name="Pritham E.J."/>
            <person name="Rechtsteiner A."/>
            <person name="Rho M."/>
            <person name="Rogozin I.B."/>
            <person name="Sakarya O."/>
            <person name="Salamov A."/>
            <person name="Schaack S."/>
            <person name="Shapiro H."/>
            <person name="Shiga Y."/>
            <person name="Skalitzky C."/>
            <person name="Smith Z."/>
            <person name="Souvorov A."/>
            <person name="Sung W."/>
            <person name="Tang Z."/>
            <person name="Tsuchiya D."/>
            <person name="Tu H."/>
            <person name="Vos H."/>
            <person name="Wang M."/>
            <person name="Wolf Y.I."/>
            <person name="Yamagata H."/>
            <person name="Yamada T."/>
            <person name="Ye Y."/>
            <person name="Shaw J.R."/>
            <person name="Andrews J."/>
            <person name="Crease T.J."/>
            <person name="Tang H."/>
            <person name="Lucas S.M."/>
            <person name="Robertson H.M."/>
            <person name="Bork P."/>
            <person name="Koonin E.V."/>
            <person name="Zdobnov E.M."/>
            <person name="Grigoriev I.V."/>
            <person name="Lynch M."/>
            <person name="Boore J.L."/>
        </authorList>
    </citation>
    <scope>NUCLEOTIDE SEQUENCE [LARGE SCALE GENOMIC DNA]</scope>
</reference>
<dbReference type="AlphaFoldDB" id="E9H8A2"/>
<feature type="compositionally biased region" description="Polar residues" evidence="1">
    <location>
        <begin position="173"/>
        <end position="188"/>
    </location>
</feature>
<sequence length="188" mass="20723">MKAGTCSCVKQPHTDSDSFFKECILSTGRSKTSLRALSEIQALNTPSTCHVSKLCKISINMPQSNELSNVIQNPATEVEDMDYEFNHSNKRKITLLETKNQDDITNLEEKVSAVEVEIVTLKNQIKPLLSLPSTVDEMKVSTKKGFTATLDKLNALTDLLKAGNLGAPPPSKPQQQRSTSTRTPYTPK</sequence>
<feature type="region of interest" description="Disordered" evidence="1">
    <location>
        <begin position="162"/>
        <end position="188"/>
    </location>
</feature>
<protein>
    <submittedName>
        <fullName evidence="2">Uncharacterized protein</fullName>
    </submittedName>
</protein>
<evidence type="ECO:0000313" key="3">
    <source>
        <dbReference type="Proteomes" id="UP000000305"/>
    </source>
</evidence>
<evidence type="ECO:0000256" key="1">
    <source>
        <dbReference type="SAM" id="MobiDB-lite"/>
    </source>
</evidence>
<dbReference type="Proteomes" id="UP000000305">
    <property type="component" value="Unassembled WGS sequence"/>
</dbReference>
<dbReference type="HOGENOM" id="CLU_124076_0_0_1"/>
<dbReference type="InParanoid" id="E9H8A2"/>
<gene>
    <name evidence="2" type="ORF">DAPPUDRAFT_326617</name>
</gene>
<name>E9H8A2_DAPPU</name>
<dbReference type="EMBL" id="GL732603">
    <property type="protein sequence ID" value="EFX72062.1"/>
    <property type="molecule type" value="Genomic_DNA"/>
</dbReference>
<dbReference type="KEGG" id="dpx:DAPPUDRAFT_326617"/>
<accession>E9H8A2</accession>
<organism evidence="2 3">
    <name type="scientific">Daphnia pulex</name>
    <name type="common">Water flea</name>
    <dbReference type="NCBI Taxonomy" id="6669"/>
    <lineage>
        <taxon>Eukaryota</taxon>
        <taxon>Metazoa</taxon>
        <taxon>Ecdysozoa</taxon>
        <taxon>Arthropoda</taxon>
        <taxon>Crustacea</taxon>
        <taxon>Branchiopoda</taxon>
        <taxon>Diplostraca</taxon>
        <taxon>Cladocera</taxon>
        <taxon>Anomopoda</taxon>
        <taxon>Daphniidae</taxon>
        <taxon>Daphnia</taxon>
    </lineage>
</organism>
<keyword evidence="3" id="KW-1185">Reference proteome</keyword>
<dbReference type="OrthoDB" id="6404680at2759"/>
<evidence type="ECO:0000313" key="2">
    <source>
        <dbReference type="EMBL" id="EFX72062.1"/>
    </source>
</evidence>